<dbReference type="PANTHER" id="PTHR34137">
    <property type="entry name" value="EXODEOXYRIBONUCLEASE 7 SMALL SUBUNIT"/>
    <property type="match status" value="1"/>
</dbReference>
<comment type="similarity">
    <text evidence="1 6">Belongs to the XseB family.</text>
</comment>
<gene>
    <name evidence="6" type="primary">xseB</name>
    <name evidence="7" type="ORF">DMH04_12335</name>
</gene>
<dbReference type="EC" id="3.1.11.6" evidence="6"/>
<evidence type="ECO:0000256" key="6">
    <source>
        <dbReference type="HAMAP-Rule" id="MF_00337"/>
    </source>
</evidence>
<comment type="subcellular location">
    <subcellularLocation>
        <location evidence="6">Cytoplasm</location>
    </subcellularLocation>
</comment>
<dbReference type="PANTHER" id="PTHR34137:SF1">
    <property type="entry name" value="EXODEOXYRIBONUCLEASE 7 SMALL SUBUNIT"/>
    <property type="match status" value="1"/>
</dbReference>
<dbReference type="RefSeq" id="WP_037263423.1">
    <property type="nucleotide sequence ID" value="NZ_QHKI01000007.1"/>
</dbReference>
<dbReference type="HAMAP" id="MF_00337">
    <property type="entry name" value="Exonuc_7_S"/>
    <property type="match status" value="1"/>
</dbReference>
<dbReference type="SUPFAM" id="SSF116842">
    <property type="entry name" value="XseB-like"/>
    <property type="match status" value="1"/>
</dbReference>
<dbReference type="PIRSF" id="PIRSF006488">
    <property type="entry name" value="Exonuc_VII_S"/>
    <property type="match status" value="1"/>
</dbReference>
<comment type="subunit">
    <text evidence="6">Heterooligomer composed of large and small subunits.</text>
</comment>
<accession>A0A428ZG28</accession>
<evidence type="ECO:0000313" key="8">
    <source>
        <dbReference type="Proteomes" id="UP000287547"/>
    </source>
</evidence>
<evidence type="ECO:0000256" key="1">
    <source>
        <dbReference type="ARBA" id="ARBA00009998"/>
    </source>
</evidence>
<dbReference type="Pfam" id="PF02609">
    <property type="entry name" value="Exonuc_VII_S"/>
    <property type="match status" value="1"/>
</dbReference>
<reference evidence="7 8" key="1">
    <citation type="submission" date="2018-05" db="EMBL/GenBank/DDBJ databases">
        <title>Evolution of GPA BGCs.</title>
        <authorList>
            <person name="Waglechner N."/>
            <person name="Wright G.D."/>
        </authorList>
    </citation>
    <scope>NUCLEOTIDE SEQUENCE [LARGE SCALE GENOMIC DNA]</scope>
    <source>
        <strain evidence="7 8">A82846</strain>
    </source>
</reference>
<sequence length="70" mass="7539">MSDEQLGYEQARDELADVVAKLEAGGLSLEDSLALWERGEALAKICDRHLAGARERVEAALAAADKEPES</sequence>
<dbReference type="Proteomes" id="UP000287547">
    <property type="component" value="Unassembled WGS sequence"/>
</dbReference>
<dbReference type="GO" id="GO:0006308">
    <property type="term" value="P:DNA catabolic process"/>
    <property type="evidence" value="ECO:0007669"/>
    <property type="project" value="UniProtKB-UniRule"/>
</dbReference>
<keyword evidence="2 6" id="KW-0963">Cytoplasm</keyword>
<dbReference type="InterPro" id="IPR037004">
    <property type="entry name" value="Exonuc_VII_ssu_sf"/>
</dbReference>
<comment type="caution">
    <text evidence="7">The sequence shown here is derived from an EMBL/GenBank/DDBJ whole genome shotgun (WGS) entry which is preliminary data.</text>
</comment>
<comment type="catalytic activity">
    <reaction evidence="6">
        <text>Exonucleolytic cleavage in either 5'- to 3'- or 3'- to 5'-direction to yield nucleoside 5'-phosphates.</text>
        <dbReference type="EC" id="3.1.11.6"/>
    </reaction>
</comment>
<dbReference type="GO" id="GO:0009318">
    <property type="term" value="C:exodeoxyribonuclease VII complex"/>
    <property type="evidence" value="ECO:0007669"/>
    <property type="project" value="UniProtKB-UniRule"/>
</dbReference>
<dbReference type="NCBIfam" id="TIGR01280">
    <property type="entry name" value="xseB"/>
    <property type="match status" value="1"/>
</dbReference>
<evidence type="ECO:0000256" key="3">
    <source>
        <dbReference type="ARBA" id="ARBA00022722"/>
    </source>
</evidence>
<dbReference type="AlphaFoldDB" id="A0A428ZG28"/>
<evidence type="ECO:0000256" key="5">
    <source>
        <dbReference type="ARBA" id="ARBA00022839"/>
    </source>
</evidence>
<keyword evidence="3 6" id="KW-0540">Nuclease</keyword>
<dbReference type="GO" id="GO:0005829">
    <property type="term" value="C:cytosol"/>
    <property type="evidence" value="ECO:0007669"/>
    <property type="project" value="TreeGrafter"/>
</dbReference>
<dbReference type="InterPro" id="IPR003761">
    <property type="entry name" value="Exonuc_VII_S"/>
</dbReference>
<dbReference type="Gene3D" id="1.10.287.1040">
    <property type="entry name" value="Exonuclease VII, small subunit"/>
    <property type="match status" value="1"/>
</dbReference>
<evidence type="ECO:0000256" key="2">
    <source>
        <dbReference type="ARBA" id="ARBA00022490"/>
    </source>
</evidence>
<dbReference type="GO" id="GO:0008855">
    <property type="term" value="F:exodeoxyribonuclease VII activity"/>
    <property type="evidence" value="ECO:0007669"/>
    <property type="project" value="UniProtKB-UniRule"/>
</dbReference>
<keyword evidence="5 6" id="KW-0269">Exonuclease</keyword>
<name>A0A428ZG28_KIBAR</name>
<keyword evidence="4 6" id="KW-0378">Hydrolase</keyword>
<dbReference type="OrthoDB" id="5244334at2"/>
<evidence type="ECO:0000313" key="7">
    <source>
        <dbReference type="EMBL" id="RSM87016.1"/>
    </source>
</evidence>
<protein>
    <recommendedName>
        <fullName evidence="6">Exodeoxyribonuclease 7 small subunit</fullName>
        <ecNumber evidence="6">3.1.11.6</ecNumber>
    </recommendedName>
    <alternativeName>
        <fullName evidence="6">Exodeoxyribonuclease VII small subunit</fullName>
        <shortName evidence="6">Exonuclease VII small subunit</shortName>
    </alternativeName>
</protein>
<dbReference type="EMBL" id="QHKI01000007">
    <property type="protein sequence ID" value="RSM87016.1"/>
    <property type="molecule type" value="Genomic_DNA"/>
</dbReference>
<dbReference type="NCBIfam" id="NF002139">
    <property type="entry name" value="PRK00977.1-3"/>
    <property type="match status" value="1"/>
</dbReference>
<comment type="function">
    <text evidence="6">Bidirectionally degrades single-stranded DNA into large acid-insoluble oligonucleotides, which are then degraded further into small acid-soluble oligonucleotides.</text>
</comment>
<organism evidence="7 8">
    <name type="scientific">Kibdelosporangium aridum</name>
    <dbReference type="NCBI Taxonomy" id="2030"/>
    <lineage>
        <taxon>Bacteria</taxon>
        <taxon>Bacillati</taxon>
        <taxon>Actinomycetota</taxon>
        <taxon>Actinomycetes</taxon>
        <taxon>Pseudonocardiales</taxon>
        <taxon>Pseudonocardiaceae</taxon>
        <taxon>Kibdelosporangium</taxon>
    </lineage>
</organism>
<proteinExistence type="inferred from homology"/>
<evidence type="ECO:0000256" key="4">
    <source>
        <dbReference type="ARBA" id="ARBA00022801"/>
    </source>
</evidence>